<dbReference type="OrthoDB" id="420169at2759"/>
<name>A0A5J4W519_9EUKA</name>
<dbReference type="EMBL" id="SNRW01003486">
    <property type="protein sequence ID" value="KAA6389706.1"/>
    <property type="molecule type" value="Genomic_DNA"/>
</dbReference>
<protein>
    <recommendedName>
        <fullName evidence="3">Reverse transcriptase domain-containing protein</fullName>
    </recommendedName>
</protein>
<evidence type="ECO:0000313" key="1">
    <source>
        <dbReference type="EMBL" id="KAA6389706.1"/>
    </source>
</evidence>
<accession>A0A5J4W519</accession>
<dbReference type="Gene3D" id="3.30.70.270">
    <property type="match status" value="1"/>
</dbReference>
<evidence type="ECO:0008006" key="3">
    <source>
        <dbReference type="Google" id="ProtNLM"/>
    </source>
</evidence>
<reference evidence="1 2" key="1">
    <citation type="submission" date="2019-03" db="EMBL/GenBank/DDBJ databases">
        <title>Single cell metagenomics reveals metabolic interactions within the superorganism composed of flagellate Streblomastix strix and complex community of Bacteroidetes bacteria on its surface.</title>
        <authorList>
            <person name="Treitli S.C."/>
            <person name="Kolisko M."/>
            <person name="Husnik F."/>
            <person name="Keeling P."/>
            <person name="Hampl V."/>
        </authorList>
    </citation>
    <scope>NUCLEOTIDE SEQUENCE [LARGE SCALE GENOMIC DNA]</scope>
    <source>
        <strain evidence="1">ST1C</strain>
    </source>
</reference>
<dbReference type="SUPFAM" id="SSF56672">
    <property type="entry name" value="DNA/RNA polymerases"/>
    <property type="match status" value="1"/>
</dbReference>
<comment type="caution">
    <text evidence="1">The sequence shown here is derived from an EMBL/GenBank/DDBJ whole genome shotgun (WGS) entry which is preliminary data.</text>
</comment>
<dbReference type="AlphaFoldDB" id="A0A5J4W519"/>
<gene>
    <name evidence="1" type="ORF">EZS28_014769</name>
</gene>
<dbReference type="Gene3D" id="3.10.10.10">
    <property type="entry name" value="HIV Type 1 Reverse Transcriptase, subunit A, domain 1"/>
    <property type="match status" value="1"/>
</dbReference>
<sequence length="167" mass="19558">MGIQPPPATLTPVNQLNQPEINSGYKRRRSSYLDFTRSTPSVRINITSQTISWNLLSDDIIPETAGQIDFLWNRKLRKILDCKAYNSITRLNMFKMNGVEHNKQILGREDFITTLDLQDVFHLIRVSMQLLPYYGFKFVNKTYTYRGLTFKYGKNQYHFNKILTLAL</sequence>
<evidence type="ECO:0000313" key="2">
    <source>
        <dbReference type="Proteomes" id="UP000324800"/>
    </source>
</evidence>
<proteinExistence type="predicted"/>
<dbReference type="InterPro" id="IPR043502">
    <property type="entry name" value="DNA/RNA_pol_sf"/>
</dbReference>
<organism evidence="1 2">
    <name type="scientific">Streblomastix strix</name>
    <dbReference type="NCBI Taxonomy" id="222440"/>
    <lineage>
        <taxon>Eukaryota</taxon>
        <taxon>Metamonada</taxon>
        <taxon>Preaxostyla</taxon>
        <taxon>Oxymonadida</taxon>
        <taxon>Streblomastigidae</taxon>
        <taxon>Streblomastix</taxon>
    </lineage>
</organism>
<dbReference type="Proteomes" id="UP000324800">
    <property type="component" value="Unassembled WGS sequence"/>
</dbReference>
<dbReference type="InterPro" id="IPR043128">
    <property type="entry name" value="Rev_trsase/Diguanyl_cyclase"/>
</dbReference>